<feature type="domain" description="N-acetyltransferase" evidence="1">
    <location>
        <begin position="67"/>
        <end position="212"/>
    </location>
</feature>
<proteinExistence type="predicted"/>
<accession>N0E1H4</accession>
<dbReference type="Gene3D" id="3.40.630.30">
    <property type="match status" value="1"/>
</dbReference>
<evidence type="ECO:0000259" key="1">
    <source>
        <dbReference type="PROSITE" id="PS51186"/>
    </source>
</evidence>
<name>N0E1H4_9MICO</name>
<dbReference type="EMBL" id="CAIZ01000018">
    <property type="protein sequence ID" value="CCH68719.1"/>
    <property type="molecule type" value="Genomic_DNA"/>
</dbReference>
<sequence length="212" mass="22613">MPEPAAAALADALLAEQPTVTEVNGAREAALAIAARLASASASSIETAMHLRLHELADLEVPADPPGRWRLATVADGDVVLDWYERFHAEADEQAGRPPDPNPPHVAPGELEARIDDGLMSLWVLDDLPVHVTAWNSPAHGVVRVGPVFTPREHRGRGYAAAAVARVSAAALEAGHRAVLLTDQANPTSSALYERLGYRPVTDMVNLRIVTK</sequence>
<dbReference type="HOGENOM" id="CLU_064724_2_0_11"/>
<dbReference type="STRING" id="1193181.BN10_1140016"/>
<organism evidence="2 3">
    <name type="scientific">Phycicoccus elongatus Lp2</name>
    <dbReference type="NCBI Taxonomy" id="1193181"/>
    <lineage>
        <taxon>Bacteria</taxon>
        <taxon>Bacillati</taxon>
        <taxon>Actinomycetota</taxon>
        <taxon>Actinomycetes</taxon>
        <taxon>Micrococcales</taxon>
        <taxon>Intrasporangiaceae</taxon>
        <taxon>Phycicoccus</taxon>
    </lineage>
</organism>
<dbReference type="Pfam" id="PF08445">
    <property type="entry name" value="FR47"/>
    <property type="match status" value="1"/>
</dbReference>
<dbReference type="RefSeq" id="WP_010851618.1">
    <property type="nucleotide sequence ID" value="NZ_HF570956.1"/>
</dbReference>
<keyword evidence="2" id="KW-0808">Transferase</keyword>
<keyword evidence="3" id="KW-1185">Reference proteome</keyword>
<dbReference type="GO" id="GO:0016747">
    <property type="term" value="F:acyltransferase activity, transferring groups other than amino-acyl groups"/>
    <property type="evidence" value="ECO:0007669"/>
    <property type="project" value="InterPro"/>
</dbReference>
<dbReference type="PROSITE" id="PS51186">
    <property type="entry name" value="GNAT"/>
    <property type="match status" value="1"/>
</dbReference>
<dbReference type="AlphaFoldDB" id="N0E1H4"/>
<evidence type="ECO:0000313" key="3">
    <source>
        <dbReference type="Proteomes" id="UP000013167"/>
    </source>
</evidence>
<dbReference type="Proteomes" id="UP000013167">
    <property type="component" value="Unassembled WGS sequence"/>
</dbReference>
<dbReference type="InterPro" id="IPR000182">
    <property type="entry name" value="GNAT_dom"/>
</dbReference>
<gene>
    <name evidence="2" type="ORF">BN10_1140016</name>
</gene>
<dbReference type="SUPFAM" id="SSF55729">
    <property type="entry name" value="Acyl-CoA N-acyltransferases (Nat)"/>
    <property type="match status" value="1"/>
</dbReference>
<dbReference type="InterPro" id="IPR016181">
    <property type="entry name" value="Acyl_CoA_acyltransferase"/>
</dbReference>
<comment type="caution">
    <text evidence="2">The sequence shown here is derived from an EMBL/GenBank/DDBJ whole genome shotgun (WGS) entry which is preliminary data.</text>
</comment>
<evidence type="ECO:0000313" key="2">
    <source>
        <dbReference type="EMBL" id="CCH68719.1"/>
    </source>
</evidence>
<protein>
    <submittedName>
        <fullName evidence="2">GCN5-related N-acetyltransferase</fullName>
    </submittedName>
</protein>
<dbReference type="eggNOG" id="COG3393">
    <property type="taxonomic scope" value="Bacteria"/>
</dbReference>
<reference evidence="2 3" key="1">
    <citation type="journal article" date="2013" name="ISME J.">
        <title>A metabolic model for members of the genus Tetrasphaera involved in enhanced biological phosphorus removal.</title>
        <authorList>
            <person name="Kristiansen R."/>
            <person name="Nguyen H.T.T."/>
            <person name="Saunders A.M."/>
            <person name="Nielsen J.L."/>
            <person name="Wimmer R."/>
            <person name="Le V.Q."/>
            <person name="McIlroy S.J."/>
            <person name="Petrovski S."/>
            <person name="Seviour R.J."/>
            <person name="Calteau A."/>
            <person name="Nielsen K.L."/>
            <person name="Nielsen P.H."/>
        </authorList>
    </citation>
    <scope>NUCLEOTIDE SEQUENCE [LARGE SCALE GENOMIC DNA]</scope>
    <source>
        <strain evidence="2 3">Lp2</strain>
    </source>
</reference>
<dbReference type="InterPro" id="IPR013653">
    <property type="entry name" value="GCN5-like_dom"/>
</dbReference>